<organism evidence="1 2">
    <name type="scientific">Roseibium hamelinense</name>
    <dbReference type="NCBI Taxonomy" id="150831"/>
    <lineage>
        <taxon>Bacteria</taxon>
        <taxon>Pseudomonadati</taxon>
        <taxon>Pseudomonadota</taxon>
        <taxon>Alphaproteobacteria</taxon>
        <taxon>Hyphomicrobiales</taxon>
        <taxon>Stappiaceae</taxon>
        <taxon>Roseibium</taxon>
    </lineage>
</organism>
<reference evidence="1 2" key="1">
    <citation type="submission" date="2019-07" db="EMBL/GenBank/DDBJ databases">
        <title>Genomic Encyclopedia of Archaeal and Bacterial Type Strains, Phase II (KMG-II): from individual species to whole genera.</title>
        <authorList>
            <person name="Goeker M."/>
        </authorList>
    </citation>
    <scope>NUCLEOTIDE SEQUENCE [LARGE SCALE GENOMIC DNA]</scope>
    <source>
        <strain evidence="1 2">ATCC BAA-252</strain>
    </source>
</reference>
<dbReference type="EMBL" id="VLLF01000002">
    <property type="protein sequence ID" value="TWI90371.1"/>
    <property type="molecule type" value="Genomic_DNA"/>
</dbReference>
<dbReference type="RefSeq" id="WP_145341486.1">
    <property type="nucleotide sequence ID" value="NZ_SMLY01000085.1"/>
</dbReference>
<dbReference type="Proteomes" id="UP000320593">
    <property type="component" value="Unassembled WGS sequence"/>
</dbReference>
<protein>
    <recommendedName>
        <fullName evidence="3">Flagellin-like hook-associated protein FlgL</fullName>
    </recommendedName>
</protein>
<gene>
    <name evidence="1" type="ORF">JM93_01352</name>
</gene>
<evidence type="ECO:0000313" key="2">
    <source>
        <dbReference type="Proteomes" id="UP000320593"/>
    </source>
</evidence>
<dbReference type="SUPFAM" id="SSF64518">
    <property type="entry name" value="Phase 1 flagellin"/>
    <property type="match status" value="1"/>
</dbReference>
<comment type="caution">
    <text evidence="1">The sequence shown here is derived from an EMBL/GenBank/DDBJ whole genome shotgun (WGS) entry which is preliminary data.</text>
</comment>
<name>A0A562T9N3_9HYPH</name>
<dbReference type="AlphaFoldDB" id="A0A562T9N3"/>
<sequence length="511" mass="54663">MPIDSITTSRTYLSQQLVGLNRTMDEKTTQLATGKVAPTFGGVGDNRILDLELTQRVDRISSFEQTIVSANLHINTMDVTLDRLENIRIDSKSALDPNSFDLQNNGKTRTQATAELLLFETVNLLNSEVAGYFLYGGTDATSNPVQAVEAILNGSDGLSGLSDVIDEYIQANLGANNNGRLDVSALVTNFAGAVPTDSTFTISEDGIHDFGFDIASVASTLSNTTITGPGGGDPDSFDIQLTGQPVLGETIDISFTLPPTNTETYTLSLTAATSDAVEGTFAIGADLEETATNLRAKIISELETEAQTSLKAIAADWAADEFFDTFNGAEPQRIDGPPYDTATARVAGGSTTLSWYTGENSTTTNPRNDKSAIIDTNLTVNYGARANEQGLADLVKSLATFVSADFSAGASIDEQYHQALTTKMRSVLEPDTATQSGIADIATEVAIVQRTVKQTNDRHLQMKSTYQTTIDEIEGVDNEVLAVEILQLQTNIEASYRATSLVLNLNLADFL</sequence>
<evidence type="ECO:0008006" key="3">
    <source>
        <dbReference type="Google" id="ProtNLM"/>
    </source>
</evidence>
<keyword evidence="2" id="KW-1185">Reference proteome</keyword>
<proteinExistence type="predicted"/>
<dbReference type="OrthoDB" id="7312911at2"/>
<evidence type="ECO:0000313" key="1">
    <source>
        <dbReference type="EMBL" id="TWI90371.1"/>
    </source>
</evidence>
<accession>A0A562T9N3</accession>